<dbReference type="AlphaFoldDB" id="Q5BRR3"/>
<accession>Q5BRR3</accession>
<name>Q5BRR3_SCHJA</name>
<protein>
    <submittedName>
        <fullName evidence="1">SJCHGC07629 protein</fullName>
    </submittedName>
</protein>
<proteinExistence type="evidence at transcript level"/>
<evidence type="ECO:0000313" key="1">
    <source>
        <dbReference type="EMBL" id="AAX30772.1"/>
    </source>
</evidence>
<sequence length="74" mass="8480">MHACGVYGSGCVHCNRLHLLSCKYFAFWEQGPYQSWAHSIKVEGLKWDSSSYRVNKRSDTAIDQRQQRLQGTTG</sequence>
<reference evidence="1" key="2">
    <citation type="journal article" date="2006" name="PLoS Pathog.">
        <title>New perspectives on host-parasite interplay by comparative transcriptomic and proteomic analyses of Schistosoma japonicum.</title>
        <authorList>
            <person name="Liu F."/>
            <person name="Lu J."/>
            <person name="Hu W."/>
            <person name="Wang S.Y."/>
            <person name="Cui S.J."/>
            <person name="Chi M."/>
            <person name="Yan Q."/>
            <person name="Wang X.R."/>
            <person name="Song H.D."/>
            <person name="Xu X.N."/>
            <person name="Wang J.J."/>
            <person name="Zhang X.L."/>
            <person name="Zhang X."/>
            <person name="Wang Z.Q."/>
            <person name="Xue C.L."/>
            <person name="Brindley P.J."/>
            <person name="McManus D.P."/>
            <person name="Yang P.Y."/>
            <person name="Feng Z."/>
            <person name="Chen Z."/>
            <person name="Han Z.G."/>
        </authorList>
    </citation>
    <scope>NUCLEOTIDE SEQUENCE</scope>
</reference>
<reference evidence="1" key="1">
    <citation type="submission" date="2005-01" db="EMBL/GenBank/DDBJ databases">
        <authorList>
            <person name="Han Z."/>
        </authorList>
    </citation>
    <scope>NUCLEOTIDE SEQUENCE</scope>
</reference>
<organism evidence="1">
    <name type="scientific">Schistosoma japonicum</name>
    <name type="common">Blood fluke</name>
    <dbReference type="NCBI Taxonomy" id="6182"/>
    <lineage>
        <taxon>Eukaryota</taxon>
        <taxon>Metazoa</taxon>
        <taxon>Spiralia</taxon>
        <taxon>Lophotrochozoa</taxon>
        <taxon>Platyhelminthes</taxon>
        <taxon>Trematoda</taxon>
        <taxon>Digenea</taxon>
        <taxon>Strigeidida</taxon>
        <taxon>Schistosomatoidea</taxon>
        <taxon>Schistosomatidae</taxon>
        <taxon>Schistosoma</taxon>
    </lineage>
</organism>
<dbReference type="EMBL" id="AY915551">
    <property type="protein sequence ID" value="AAX30772.1"/>
    <property type="molecule type" value="mRNA"/>
</dbReference>